<dbReference type="PANTHER" id="PTHR43738:SF3">
    <property type="entry name" value="ABC TRANSPORTER PERMEASE"/>
    <property type="match status" value="1"/>
</dbReference>
<sequence>AVAQAIERRFANSATPIAAQSFKSLLQGIAERLANVNAITFVVIVASLFGLFLICFNTVIHSVTERLGEFALLKALGFSPARLVWLVFFEAFMAIVPAATAGILCAWFLTRSIAGVKLNLPGIMLTSASLTDCGLIALGLAMLSSALPGLRVMRLNCGRVLRKG</sequence>
<dbReference type="Pfam" id="PF02687">
    <property type="entry name" value="FtsX"/>
    <property type="match status" value="1"/>
</dbReference>
<accession>T1AJY5</accession>
<keyword evidence="3 6" id="KW-0812">Transmembrane</keyword>
<evidence type="ECO:0000313" key="8">
    <source>
        <dbReference type="EMBL" id="EQD57632.1"/>
    </source>
</evidence>
<evidence type="ECO:0000256" key="3">
    <source>
        <dbReference type="ARBA" id="ARBA00022692"/>
    </source>
</evidence>
<dbReference type="PANTHER" id="PTHR43738">
    <property type="entry name" value="ABC TRANSPORTER, MEMBRANE PROTEIN"/>
    <property type="match status" value="1"/>
</dbReference>
<reference evidence="8" key="2">
    <citation type="journal article" date="2014" name="ISME J.">
        <title>Microbial stratification in low pH oxic and suboxic macroscopic growths along an acid mine drainage.</title>
        <authorList>
            <person name="Mendez-Garcia C."/>
            <person name="Mesa V."/>
            <person name="Sprenger R.R."/>
            <person name="Richter M."/>
            <person name="Diez M.S."/>
            <person name="Solano J."/>
            <person name="Bargiela R."/>
            <person name="Golyshina O.V."/>
            <person name="Manteca A."/>
            <person name="Ramos J.L."/>
            <person name="Gallego J.R."/>
            <person name="Llorente I."/>
            <person name="Martins Dos Santos V.A."/>
            <person name="Jensen O.N."/>
            <person name="Pelaez A.I."/>
            <person name="Sanchez J."/>
            <person name="Ferrer M."/>
        </authorList>
    </citation>
    <scope>NUCLEOTIDE SEQUENCE</scope>
</reference>
<evidence type="ECO:0000256" key="1">
    <source>
        <dbReference type="ARBA" id="ARBA00004651"/>
    </source>
</evidence>
<evidence type="ECO:0000256" key="2">
    <source>
        <dbReference type="ARBA" id="ARBA00022475"/>
    </source>
</evidence>
<evidence type="ECO:0000256" key="5">
    <source>
        <dbReference type="ARBA" id="ARBA00023136"/>
    </source>
</evidence>
<evidence type="ECO:0000256" key="6">
    <source>
        <dbReference type="SAM" id="Phobius"/>
    </source>
</evidence>
<keyword evidence="2" id="KW-1003">Cell membrane</keyword>
<feature type="transmembrane region" description="Helical" evidence="6">
    <location>
        <begin position="38"/>
        <end position="63"/>
    </location>
</feature>
<proteinExistence type="predicted"/>
<protein>
    <submittedName>
        <fullName evidence="8">Membrane protein containing DUF214, permase predicted</fullName>
    </submittedName>
</protein>
<evidence type="ECO:0000259" key="7">
    <source>
        <dbReference type="Pfam" id="PF02687"/>
    </source>
</evidence>
<reference evidence="8" key="1">
    <citation type="submission" date="2013-08" db="EMBL/GenBank/DDBJ databases">
        <authorList>
            <person name="Mendez C."/>
            <person name="Richter M."/>
            <person name="Ferrer M."/>
            <person name="Sanchez J."/>
        </authorList>
    </citation>
    <scope>NUCLEOTIDE SEQUENCE</scope>
</reference>
<evidence type="ECO:0000256" key="4">
    <source>
        <dbReference type="ARBA" id="ARBA00022989"/>
    </source>
</evidence>
<dbReference type="InterPro" id="IPR051125">
    <property type="entry name" value="ABC-4/HrtB_transporter"/>
</dbReference>
<dbReference type="GO" id="GO:0005886">
    <property type="term" value="C:plasma membrane"/>
    <property type="evidence" value="ECO:0007669"/>
    <property type="project" value="UniProtKB-SubCell"/>
</dbReference>
<keyword evidence="4 6" id="KW-1133">Transmembrane helix</keyword>
<dbReference type="EMBL" id="AUZX01007953">
    <property type="protein sequence ID" value="EQD57632.1"/>
    <property type="molecule type" value="Genomic_DNA"/>
</dbReference>
<name>T1AJY5_9ZZZZ</name>
<dbReference type="AlphaFoldDB" id="T1AJY5"/>
<feature type="transmembrane region" description="Helical" evidence="6">
    <location>
        <begin position="122"/>
        <end position="143"/>
    </location>
</feature>
<gene>
    <name evidence="8" type="ORF">B1A_11141</name>
</gene>
<comment type="subcellular location">
    <subcellularLocation>
        <location evidence="1">Cell membrane</location>
        <topology evidence="1">Multi-pass membrane protein</topology>
    </subcellularLocation>
</comment>
<feature type="non-terminal residue" evidence="8">
    <location>
        <position position="1"/>
    </location>
</feature>
<keyword evidence="5 6" id="KW-0472">Membrane</keyword>
<dbReference type="InterPro" id="IPR003838">
    <property type="entry name" value="ABC3_permease_C"/>
</dbReference>
<organism evidence="8">
    <name type="scientific">mine drainage metagenome</name>
    <dbReference type="NCBI Taxonomy" id="410659"/>
    <lineage>
        <taxon>unclassified sequences</taxon>
        <taxon>metagenomes</taxon>
        <taxon>ecological metagenomes</taxon>
    </lineage>
</organism>
<comment type="caution">
    <text evidence="8">The sequence shown here is derived from an EMBL/GenBank/DDBJ whole genome shotgun (WGS) entry which is preliminary data.</text>
</comment>
<feature type="transmembrane region" description="Helical" evidence="6">
    <location>
        <begin position="83"/>
        <end position="110"/>
    </location>
</feature>
<feature type="domain" description="ABC3 transporter permease C-terminal" evidence="7">
    <location>
        <begin position="42"/>
        <end position="156"/>
    </location>
</feature>